<sequence>MNPPPPESNAPPPAGPSHLEDFELRVPPAAPAARPAPAAPRRRDRRSRDQLTVAAAVALSMGLVLGGGGWALAMRGTGCDGPDQWLSVSADPAIAPAVLAAADRFNAASRRAGECAAVKVVAGDSAEVAAVFRSGRGTPDVWIPDSALWPDLVGKARAGRAPSVASSPLVFAMARAAGKRHEDELRRRSWSAFEPAFGSGEAAQGTNFSLRLPDPARTGAGMASLLALQVSSGTGRAGVDKFTRMLRTAKTLPQGRSLEAVNEDEAQDEDTAVLAVPEQTVLQYNKAVRKAASRLTAVYPSQGTPYLDFPFVVATSDTEHKEVAQRFLAELRTSRAVTDMRGLGLRGVVRGGGAASSSAPGAGTEPVGYGAVRTPPRSLAVVRPGAAALIQEMWRRLGQGLNILAVIDPSAGADLPMPHRRGVSGTRLGAMRQALSTGFNLIPDDSAFGLWTLSGTTAAKPYRQLQPVRELGARTPEDGTQRLRLQKALQGVRARPGRRPGLYRTIRSAYAEVERTYRADRLNVVLVFTAGGPREGERTEYARTVNTLKEAFDPRRPVSVIVLGFGAEAASNLRRIAAVTDGGSFRIDRPETVMSLFLRSDQLRVCDDPVCPD</sequence>
<evidence type="ECO:0000256" key="1">
    <source>
        <dbReference type="SAM" id="MobiDB-lite"/>
    </source>
</evidence>
<evidence type="ECO:0000256" key="2">
    <source>
        <dbReference type="SAM" id="Phobius"/>
    </source>
</evidence>
<evidence type="ECO:0000313" key="4">
    <source>
        <dbReference type="EMBL" id="MFD0685333.1"/>
    </source>
</evidence>
<dbReference type="InterPro" id="IPR002035">
    <property type="entry name" value="VWF_A"/>
</dbReference>
<dbReference type="Pfam" id="PF13531">
    <property type="entry name" value="SBP_bac_11"/>
    <property type="match status" value="1"/>
</dbReference>
<feature type="domain" description="VWFA" evidence="3">
    <location>
        <begin position="402"/>
        <end position="603"/>
    </location>
</feature>
<dbReference type="SUPFAM" id="SSF53850">
    <property type="entry name" value="Periplasmic binding protein-like II"/>
    <property type="match status" value="1"/>
</dbReference>
<feature type="transmembrane region" description="Helical" evidence="2">
    <location>
        <begin position="51"/>
        <end position="73"/>
    </location>
</feature>
<dbReference type="PROSITE" id="PS50234">
    <property type="entry name" value="VWFA"/>
    <property type="match status" value="1"/>
</dbReference>
<dbReference type="InterPro" id="IPR036465">
    <property type="entry name" value="vWFA_dom_sf"/>
</dbReference>
<keyword evidence="2" id="KW-0472">Membrane</keyword>
<reference evidence="5" key="1">
    <citation type="journal article" date="2019" name="Int. J. Syst. Evol. Microbiol.">
        <title>The Global Catalogue of Microorganisms (GCM) 10K type strain sequencing project: providing services to taxonomists for standard genome sequencing and annotation.</title>
        <authorList>
            <consortium name="The Broad Institute Genomics Platform"/>
            <consortium name="The Broad Institute Genome Sequencing Center for Infectious Disease"/>
            <person name="Wu L."/>
            <person name="Ma J."/>
        </authorList>
    </citation>
    <scope>NUCLEOTIDE SEQUENCE [LARGE SCALE GENOMIC DNA]</scope>
    <source>
        <strain evidence="5">JCM 9371</strain>
    </source>
</reference>
<evidence type="ECO:0000259" key="3">
    <source>
        <dbReference type="PROSITE" id="PS50234"/>
    </source>
</evidence>
<evidence type="ECO:0000313" key="5">
    <source>
        <dbReference type="Proteomes" id="UP001597063"/>
    </source>
</evidence>
<dbReference type="RefSeq" id="WP_131763429.1">
    <property type="nucleotide sequence ID" value="NZ_CAACUY010000335.1"/>
</dbReference>
<feature type="region of interest" description="Disordered" evidence="1">
    <location>
        <begin position="1"/>
        <end position="47"/>
    </location>
</feature>
<organism evidence="4 5">
    <name type="scientific">Actinomadura fibrosa</name>
    <dbReference type="NCBI Taxonomy" id="111802"/>
    <lineage>
        <taxon>Bacteria</taxon>
        <taxon>Bacillati</taxon>
        <taxon>Actinomycetota</taxon>
        <taxon>Actinomycetes</taxon>
        <taxon>Streptosporangiales</taxon>
        <taxon>Thermomonosporaceae</taxon>
        <taxon>Actinomadura</taxon>
    </lineage>
</organism>
<keyword evidence="2" id="KW-0812">Transmembrane</keyword>
<dbReference type="SUPFAM" id="SSF53300">
    <property type="entry name" value="vWA-like"/>
    <property type="match status" value="1"/>
</dbReference>
<keyword evidence="5" id="KW-1185">Reference proteome</keyword>
<dbReference type="Gene3D" id="3.40.50.410">
    <property type="entry name" value="von Willebrand factor, type A domain"/>
    <property type="match status" value="1"/>
</dbReference>
<feature type="compositionally biased region" description="Pro residues" evidence="1">
    <location>
        <begin position="1"/>
        <end position="15"/>
    </location>
</feature>
<gene>
    <name evidence="4" type="ORF">ACFQZM_12560</name>
</gene>
<comment type="caution">
    <text evidence="4">The sequence shown here is derived from an EMBL/GenBank/DDBJ whole genome shotgun (WGS) entry which is preliminary data.</text>
</comment>
<dbReference type="EMBL" id="JBHTGP010000006">
    <property type="protein sequence ID" value="MFD0685333.1"/>
    <property type="molecule type" value="Genomic_DNA"/>
</dbReference>
<accession>A0ABW2XIT3</accession>
<dbReference type="Proteomes" id="UP001597063">
    <property type="component" value="Unassembled WGS sequence"/>
</dbReference>
<protein>
    <submittedName>
        <fullName evidence="4">Substrate-binding domain-containing protein</fullName>
    </submittedName>
</protein>
<keyword evidence="2" id="KW-1133">Transmembrane helix</keyword>
<name>A0ABW2XIT3_9ACTN</name>
<proteinExistence type="predicted"/>